<dbReference type="InterPro" id="IPR004360">
    <property type="entry name" value="Glyas_Fos-R_dOase_dom"/>
</dbReference>
<name>A0A1L1PDA0_HYDIT</name>
<dbReference type="InterPro" id="IPR029068">
    <property type="entry name" value="Glyas_Bleomycin-R_OHBP_Dase"/>
</dbReference>
<dbReference type="EMBL" id="CCAE010000001">
    <property type="protein sequence ID" value="CDN85729.1"/>
    <property type="molecule type" value="Genomic_DNA"/>
</dbReference>
<keyword evidence="3" id="KW-1185">Reference proteome</keyword>
<dbReference type="Gene3D" id="3.10.180.10">
    <property type="entry name" value="2,3-Dihydroxybiphenyl 1,2-Dioxygenase, domain 1"/>
    <property type="match status" value="1"/>
</dbReference>
<dbReference type="AlphaFoldDB" id="A0A1L1PDA0"/>
<protein>
    <submittedName>
        <fullName evidence="2">Glyoxalase-like domain-containing protein</fullName>
    </submittedName>
</protein>
<organism evidence="2 3">
    <name type="scientific">Hydrogenophaga intermedia</name>
    <dbReference type="NCBI Taxonomy" id="65786"/>
    <lineage>
        <taxon>Bacteria</taxon>
        <taxon>Pseudomonadati</taxon>
        <taxon>Pseudomonadota</taxon>
        <taxon>Betaproteobacteria</taxon>
        <taxon>Burkholderiales</taxon>
        <taxon>Comamonadaceae</taxon>
        <taxon>Hydrogenophaga</taxon>
    </lineage>
</organism>
<evidence type="ECO:0000313" key="2">
    <source>
        <dbReference type="EMBL" id="CDN85729.1"/>
    </source>
</evidence>
<dbReference type="Proteomes" id="UP000028878">
    <property type="component" value="Unassembled WGS sequence"/>
</dbReference>
<proteinExistence type="predicted"/>
<evidence type="ECO:0000259" key="1">
    <source>
        <dbReference type="Pfam" id="PF00903"/>
    </source>
</evidence>
<reference evidence="3" key="1">
    <citation type="submission" date="2014-02" db="EMBL/GenBank/DDBJ databases">
        <authorList>
            <person name="Gan H."/>
        </authorList>
    </citation>
    <scope>NUCLEOTIDE SEQUENCE [LARGE SCALE GENOMIC DNA]</scope>
    <source>
        <strain evidence="3">S1</strain>
    </source>
</reference>
<feature type="domain" description="Glyoxalase/fosfomycin resistance/dioxygenase" evidence="1">
    <location>
        <begin position="6"/>
        <end position="124"/>
    </location>
</feature>
<sequence length="156" mass="16589">MKLVYSLFCRDVEAQLAFYQGLFKLPEATHSRSPIFRGLLGPGFLLGLHAPPAYGLLGLAGRAGEARNAPVTSYATFELPTPADVDRLARLASALGGRVVQGPFPTYYGQWQAVLADPEGHVLRLACTRLPEGVSAPVLDWSDPTLAACPGTPPST</sequence>
<accession>A0A1L1PDA0</accession>
<dbReference type="RefSeq" id="WP_009519979.1">
    <property type="nucleotide sequence ID" value="NZ_CCAE010000001.1"/>
</dbReference>
<dbReference type="Pfam" id="PF00903">
    <property type="entry name" value="Glyoxalase"/>
    <property type="match status" value="1"/>
</dbReference>
<evidence type="ECO:0000313" key="3">
    <source>
        <dbReference type="Proteomes" id="UP000028878"/>
    </source>
</evidence>
<gene>
    <name evidence="2" type="ORF">BN948_00120</name>
</gene>
<dbReference type="SUPFAM" id="SSF54593">
    <property type="entry name" value="Glyoxalase/Bleomycin resistance protein/Dihydroxybiphenyl dioxygenase"/>
    <property type="match status" value="1"/>
</dbReference>
<reference evidence="3" key="2">
    <citation type="submission" date="2014-11" db="EMBL/GenBank/DDBJ databases">
        <title>Draft genome sequence of Hydrogenophaga intermedia S1.</title>
        <authorList>
            <person name="Gan H.M."/>
            <person name="Chew T.H."/>
            <person name="Stolz A."/>
        </authorList>
    </citation>
    <scope>NUCLEOTIDE SEQUENCE [LARGE SCALE GENOMIC DNA]</scope>
    <source>
        <strain evidence="3">S1</strain>
    </source>
</reference>